<evidence type="ECO:0000313" key="3">
    <source>
        <dbReference type="Proteomes" id="UP000011668"/>
    </source>
</evidence>
<comment type="caution">
    <text evidence="2">The sequence shown here is derived from an EMBL/GenBank/DDBJ whole genome shotgun (WGS) entry which is preliminary data.</text>
</comment>
<name>L8WNL3_THACA</name>
<evidence type="ECO:0000313" key="2">
    <source>
        <dbReference type="EMBL" id="ELU38362.1"/>
    </source>
</evidence>
<gene>
    <name evidence="2" type="ORF">AG1IA_07611</name>
</gene>
<dbReference type="EMBL" id="AFRT01002188">
    <property type="protein sequence ID" value="ELU38362.1"/>
    <property type="molecule type" value="Genomic_DNA"/>
</dbReference>
<feature type="compositionally biased region" description="Low complexity" evidence="1">
    <location>
        <begin position="192"/>
        <end position="217"/>
    </location>
</feature>
<dbReference type="Proteomes" id="UP000011668">
    <property type="component" value="Unassembled WGS sequence"/>
</dbReference>
<reference evidence="2 3" key="1">
    <citation type="journal article" date="2013" name="Nat. Commun.">
        <title>The evolution and pathogenic mechanisms of the rice sheath blight pathogen.</title>
        <authorList>
            <person name="Zheng A."/>
            <person name="Lin R."/>
            <person name="Xu L."/>
            <person name="Qin P."/>
            <person name="Tang C."/>
            <person name="Ai P."/>
            <person name="Zhang D."/>
            <person name="Liu Y."/>
            <person name="Sun Z."/>
            <person name="Feng H."/>
            <person name="Wang Y."/>
            <person name="Chen Y."/>
            <person name="Liang X."/>
            <person name="Fu R."/>
            <person name="Li Q."/>
            <person name="Zhang J."/>
            <person name="Yu X."/>
            <person name="Xie Z."/>
            <person name="Ding L."/>
            <person name="Guan P."/>
            <person name="Tang J."/>
            <person name="Liang Y."/>
            <person name="Wang S."/>
            <person name="Deng Q."/>
            <person name="Li S."/>
            <person name="Zhu J."/>
            <person name="Wang L."/>
            <person name="Liu H."/>
            <person name="Li P."/>
        </authorList>
    </citation>
    <scope>NUCLEOTIDE SEQUENCE [LARGE SCALE GENOMIC DNA]</scope>
    <source>
        <strain evidence="3">AG-1 IA</strain>
    </source>
</reference>
<feature type="region of interest" description="Disordered" evidence="1">
    <location>
        <begin position="188"/>
        <end position="238"/>
    </location>
</feature>
<keyword evidence="3" id="KW-1185">Reference proteome</keyword>
<dbReference type="HOGENOM" id="CLU_1166520_0_0_1"/>
<sequence length="238" mass="25411">MGLPRIDPSRRPERDIFAFTATRAAHSHRLLETVMALTLLIFMVVGLLPLADHHTVIGSSTADNRIIDPRRRDLRQVGNLHHRNSVGIPRLRLDDGEACDMLGELCVTGRLACAIWGVVVRASWDEESAQMELHVEGAKAAALTEGMQLDELVEMIMKLEHEMNVQVGSAQVRSVLSRVGTPGSAQLVVQAEPRSSSSSPSGSGSTSASASGSGSEGTRSDERGRRGTGLAGISCPAL</sequence>
<proteinExistence type="predicted"/>
<accession>L8WNL3</accession>
<evidence type="ECO:0000256" key="1">
    <source>
        <dbReference type="SAM" id="MobiDB-lite"/>
    </source>
</evidence>
<organism evidence="2 3">
    <name type="scientific">Thanatephorus cucumeris (strain AG1-IA)</name>
    <name type="common">Rice sheath blight fungus</name>
    <name type="synonym">Rhizoctonia solani</name>
    <dbReference type="NCBI Taxonomy" id="983506"/>
    <lineage>
        <taxon>Eukaryota</taxon>
        <taxon>Fungi</taxon>
        <taxon>Dikarya</taxon>
        <taxon>Basidiomycota</taxon>
        <taxon>Agaricomycotina</taxon>
        <taxon>Agaricomycetes</taxon>
        <taxon>Cantharellales</taxon>
        <taxon>Ceratobasidiaceae</taxon>
        <taxon>Rhizoctonia</taxon>
        <taxon>Rhizoctonia solani AG-1</taxon>
    </lineage>
</organism>
<protein>
    <submittedName>
        <fullName evidence="2">Uncharacterized protein</fullName>
    </submittedName>
</protein>
<dbReference type="AlphaFoldDB" id="L8WNL3"/>